<accession>A0AAD9LWG4</accession>
<keyword evidence="3" id="KW-1185">Reference proteome</keyword>
<evidence type="ECO:0000256" key="1">
    <source>
        <dbReference type="SAM" id="MobiDB-lite"/>
    </source>
</evidence>
<evidence type="ECO:0000313" key="2">
    <source>
        <dbReference type="EMBL" id="KAK2023262.1"/>
    </source>
</evidence>
<gene>
    <name evidence="2" type="ORF">LX32DRAFT_159012</name>
</gene>
<organism evidence="2 3">
    <name type="scientific">Colletotrichum zoysiae</name>
    <dbReference type="NCBI Taxonomy" id="1216348"/>
    <lineage>
        <taxon>Eukaryota</taxon>
        <taxon>Fungi</taxon>
        <taxon>Dikarya</taxon>
        <taxon>Ascomycota</taxon>
        <taxon>Pezizomycotina</taxon>
        <taxon>Sordariomycetes</taxon>
        <taxon>Hypocreomycetidae</taxon>
        <taxon>Glomerellales</taxon>
        <taxon>Glomerellaceae</taxon>
        <taxon>Colletotrichum</taxon>
        <taxon>Colletotrichum graminicola species complex</taxon>
    </lineage>
</organism>
<proteinExistence type="predicted"/>
<dbReference type="EMBL" id="MU843007">
    <property type="protein sequence ID" value="KAK2023262.1"/>
    <property type="molecule type" value="Genomic_DNA"/>
</dbReference>
<comment type="caution">
    <text evidence="2">The sequence shown here is derived from an EMBL/GenBank/DDBJ whole genome shotgun (WGS) entry which is preliminary data.</text>
</comment>
<name>A0AAD9LWG4_9PEZI</name>
<reference evidence="2" key="1">
    <citation type="submission" date="2021-06" db="EMBL/GenBank/DDBJ databases">
        <title>Comparative genomics, transcriptomics and evolutionary studies reveal genomic signatures of adaptation to plant cell wall in hemibiotrophic fungi.</title>
        <authorList>
            <consortium name="DOE Joint Genome Institute"/>
            <person name="Baroncelli R."/>
            <person name="Diaz J.F."/>
            <person name="Benocci T."/>
            <person name="Peng M."/>
            <person name="Battaglia E."/>
            <person name="Haridas S."/>
            <person name="Andreopoulos W."/>
            <person name="Labutti K."/>
            <person name="Pangilinan J."/>
            <person name="Floch G.L."/>
            <person name="Makela M.R."/>
            <person name="Henrissat B."/>
            <person name="Grigoriev I.V."/>
            <person name="Crouch J.A."/>
            <person name="De Vries R.P."/>
            <person name="Sukno S.A."/>
            <person name="Thon M.R."/>
        </authorList>
    </citation>
    <scope>NUCLEOTIDE SEQUENCE</scope>
    <source>
        <strain evidence="2">MAFF235873</strain>
    </source>
</reference>
<sequence length="181" mass="20610">MVPGTCLTSSPLPSRHRGSAWRWRLELPEKQSCVKPGQPESMRQSTSRPSARAWYAELLASRQPPKPKPADIIHPSRFSNAQIKWRPTGQTSRPRARARKPRPSAVKVFVFRTRDVSVAKTLACELATLVVRAKGCSQAHHLSRAEPEGNWAFHTTSIWMHMNAWGTRVIFHHHHHQQSNH</sequence>
<dbReference type="AlphaFoldDB" id="A0AAD9LWG4"/>
<protein>
    <submittedName>
        <fullName evidence="2">Uncharacterized protein</fullName>
    </submittedName>
</protein>
<evidence type="ECO:0000313" key="3">
    <source>
        <dbReference type="Proteomes" id="UP001232148"/>
    </source>
</evidence>
<dbReference type="Proteomes" id="UP001232148">
    <property type="component" value="Unassembled WGS sequence"/>
</dbReference>
<feature type="region of interest" description="Disordered" evidence="1">
    <location>
        <begin position="80"/>
        <end position="101"/>
    </location>
</feature>